<keyword evidence="3 8" id="KW-0238">DNA-binding</keyword>
<feature type="domain" description="Response regulatory" evidence="7">
    <location>
        <begin position="2"/>
        <end position="118"/>
    </location>
</feature>
<name>A0A2Z4Y1J6_SUMC1</name>
<dbReference type="PANTHER" id="PTHR43214">
    <property type="entry name" value="TWO-COMPONENT RESPONSE REGULATOR"/>
    <property type="match status" value="1"/>
</dbReference>
<dbReference type="GO" id="GO:0003677">
    <property type="term" value="F:DNA binding"/>
    <property type="evidence" value="ECO:0007669"/>
    <property type="project" value="UniProtKB-KW"/>
</dbReference>
<dbReference type="InterPro" id="IPR001789">
    <property type="entry name" value="Sig_transdc_resp-reg_receiver"/>
</dbReference>
<dbReference type="Proteomes" id="UP000262583">
    <property type="component" value="Chromosome"/>
</dbReference>
<dbReference type="InterPro" id="IPR011006">
    <property type="entry name" value="CheY-like_superfamily"/>
</dbReference>
<dbReference type="Gene3D" id="3.40.50.2300">
    <property type="match status" value="1"/>
</dbReference>
<proteinExistence type="predicted"/>
<evidence type="ECO:0000313" key="8">
    <source>
        <dbReference type="EMBL" id="AXA35067.1"/>
    </source>
</evidence>
<evidence type="ECO:0000259" key="7">
    <source>
        <dbReference type="PROSITE" id="PS50110"/>
    </source>
</evidence>
<dbReference type="SUPFAM" id="SSF46894">
    <property type="entry name" value="C-terminal effector domain of the bipartite response regulators"/>
    <property type="match status" value="1"/>
</dbReference>
<dbReference type="SUPFAM" id="SSF52172">
    <property type="entry name" value="CheY-like"/>
    <property type="match status" value="1"/>
</dbReference>
<dbReference type="Pfam" id="PF00196">
    <property type="entry name" value="GerE"/>
    <property type="match status" value="1"/>
</dbReference>
<dbReference type="AlphaFoldDB" id="A0A2Z4Y1J6"/>
<dbReference type="CDD" id="cd06170">
    <property type="entry name" value="LuxR_C_like"/>
    <property type="match status" value="1"/>
</dbReference>
<dbReference type="KEGG" id="schv:BRCON_0290"/>
<evidence type="ECO:0000259" key="6">
    <source>
        <dbReference type="PROSITE" id="PS50043"/>
    </source>
</evidence>
<dbReference type="Pfam" id="PF00072">
    <property type="entry name" value="Response_reg"/>
    <property type="match status" value="1"/>
</dbReference>
<evidence type="ECO:0000313" key="9">
    <source>
        <dbReference type="Proteomes" id="UP000262583"/>
    </source>
</evidence>
<dbReference type="SMART" id="SM00448">
    <property type="entry name" value="REC"/>
    <property type="match status" value="1"/>
</dbReference>
<feature type="domain" description="HTH luxR-type" evidence="6">
    <location>
        <begin position="143"/>
        <end position="208"/>
    </location>
</feature>
<evidence type="ECO:0000256" key="3">
    <source>
        <dbReference type="ARBA" id="ARBA00023125"/>
    </source>
</evidence>
<dbReference type="PROSITE" id="PS50110">
    <property type="entry name" value="RESPONSE_REGULATORY"/>
    <property type="match status" value="1"/>
</dbReference>
<keyword evidence="2" id="KW-0805">Transcription regulation</keyword>
<feature type="modified residue" description="4-aspartylphosphate" evidence="5">
    <location>
        <position position="53"/>
    </location>
</feature>
<evidence type="ECO:0000256" key="5">
    <source>
        <dbReference type="PROSITE-ProRule" id="PRU00169"/>
    </source>
</evidence>
<dbReference type="PROSITE" id="PS00622">
    <property type="entry name" value="HTH_LUXR_1"/>
    <property type="match status" value="1"/>
</dbReference>
<evidence type="ECO:0000256" key="2">
    <source>
        <dbReference type="ARBA" id="ARBA00023015"/>
    </source>
</evidence>
<dbReference type="InterPro" id="IPR058245">
    <property type="entry name" value="NreC/VraR/RcsB-like_REC"/>
</dbReference>
<dbReference type="InterPro" id="IPR000792">
    <property type="entry name" value="Tscrpt_reg_LuxR_C"/>
</dbReference>
<dbReference type="GO" id="GO:0006355">
    <property type="term" value="P:regulation of DNA-templated transcription"/>
    <property type="evidence" value="ECO:0007669"/>
    <property type="project" value="InterPro"/>
</dbReference>
<keyword evidence="1 5" id="KW-0597">Phosphoprotein</keyword>
<dbReference type="InterPro" id="IPR016032">
    <property type="entry name" value="Sig_transdc_resp-reg_C-effctor"/>
</dbReference>
<dbReference type="PANTHER" id="PTHR43214:SF41">
    <property type="entry name" value="NITRATE_NITRITE RESPONSE REGULATOR PROTEIN NARP"/>
    <property type="match status" value="1"/>
</dbReference>
<dbReference type="EMBL" id="CP030759">
    <property type="protein sequence ID" value="AXA35067.1"/>
    <property type="molecule type" value="Genomic_DNA"/>
</dbReference>
<dbReference type="CDD" id="cd17535">
    <property type="entry name" value="REC_NarL-like"/>
    <property type="match status" value="1"/>
</dbReference>
<gene>
    <name evidence="8" type="ORF">BRCON_0290</name>
</gene>
<reference evidence="8 9" key="1">
    <citation type="submission" date="2018-05" db="EMBL/GenBank/DDBJ databases">
        <title>A metagenomic window into the 2 km-deep terrestrial subsurface aquifer revealed taxonomically and functionally diverse microbial community comprising novel uncultured bacterial lineages.</title>
        <authorList>
            <person name="Kadnikov V.V."/>
            <person name="Mardanov A.V."/>
            <person name="Beletsky A.V."/>
            <person name="Banks D."/>
            <person name="Pimenov N.V."/>
            <person name="Frank Y.A."/>
            <person name="Karnachuk O.V."/>
            <person name="Ravin N.V."/>
        </authorList>
    </citation>
    <scope>NUCLEOTIDE SEQUENCE [LARGE SCALE GENOMIC DNA]</scope>
    <source>
        <strain evidence="8">BY</strain>
    </source>
</reference>
<dbReference type="PROSITE" id="PS50043">
    <property type="entry name" value="HTH_LUXR_2"/>
    <property type="match status" value="1"/>
</dbReference>
<protein>
    <submittedName>
        <fullName evidence="8">DNA-binding response regulator, LuxR family</fullName>
    </submittedName>
</protein>
<dbReference type="InterPro" id="IPR039420">
    <property type="entry name" value="WalR-like"/>
</dbReference>
<evidence type="ECO:0000256" key="1">
    <source>
        <dbReference type="ARBA" id="ARBA00022553"/>
    </source>
</evidence>
<accession>A0A2Z4Y1J6</accession>
<organism evidence="8 9">
    <name type="scientific">Sumerlaea chitinivorans</name>
    <dbReference type="NCBI Taxonomy" id="2250252"/>
    <lineage>
        <taxon>Bacteria</taxon>
        <taxon>Candidatus Sumerlaeota</taxon>
        <taxon>Candidatus Sumerlaeia</taxon>
        <taxon>Candidatus Sumerlaeales</taxon>
        <taxon>Candidatus Sumerlaeaceae</taxon>
        <taxon>Candidatus Sumerlaea</taxon>
    </lineage>
</organism>
<sequence length="212" mass="23607">MRIAIVDDHPIVRRGLREILEEDERFSVVGEAANAAEAIALVRHLRPDVLLLDVTMPGRSGLDVLHQIVSEELPTRVLVLSIHPENQYALRAIKAGARGYLTKESAPDELLVALEKILAGGCYLTESVAHQMTQQATRKATKATYPHELLSDREFEVLRLLGSGKSVTEIAEELNLSVKTVSTYRARIMEKLQAKHTPELIRYAMEHGLVSK</sequence>
<dbReference type="PRINTS" id="PR00038">
    <property type="entry name" value="HTHLUXR"/>
</dbReference>
<dbReference type="SMART" id="SM00421">
    <property type="entry name" value="HTH_LUXR"/>
    <property type="match status" value="1"/>
</dbReference>
<keyword evidence="4" id="KW-0804">Transcription</keyword>
<evidence type="ECO:0000256" key="4">
    <source>
        <dbReference type="ARBA" id="ARBA00023163"/>
    </source>
</evidence>
<dbReference type="GO" id="GO:0000160">
    <property type="term" value="P:phosphorelay signal transduction system"/>
    <property type="evidence" value="ECO:0007669"/>
    <property type="project" value="InterPro"/>
</dbReference>